<dbReference type="AlphaFoldDB" id="A0A6G1IIE5"/>
<evidence type="ECO:0000313" key="13">
    <source>
        <dbReference type="Proteomes" id="UP000799291"/>
    </source>
</evidence>
<evidence type="ECO:0000256" key="4">
    <source>
        <dbReference type="ARBA" id="ARBA00022617"/>
    </source>
</evidence>
<keyword evidence="11" id="KW-0472">Membrane</keyword>
<dbReference type="Gene3D" id="1.10.630.10">
    <property type="entry name" value="Cytochrome P450"/>
    <property type="match status" value="1"/>
</dbReference>
<keyword evidence="4" id="KW-0349">Heme</keyword>
<evidence type="ECO:0000256" key="9">
    <source>
        <dbReference type="ARBA" id="ARBA00023004"/>
    </source>
</evidence>
<organism evidence="12 13">
    <name type="scientific">Lentithecium fluviatile CBS 122367</name>
    <dbReference type="NCBI Taxonomy" id="1168545"/>
    <lineage>
        <taxon>Eukaryota</taxon>
        <taxon>Fungi</taxon>
        <taxon>Dikarya</taxon>
        <taxon>Ascomycota</taxon>
        <taxon>Pezizomycotina</taxon>
        <taxon>Dothideomycetes</taxon>
        <taxon>Pleosporomycetidae</taxon>
        <taxon>Pleosporales</taxon>
        <taxon>Massarineae</taxon>
        <taxon>Lentitheciaceae</taxon>
        <taxon>Lentithecium</taxon>
    </lineage>
</organism>
<reference evidence="12" key="1">
    <citation type="journal article" date="2020" name="Stud. Mycol.">
        <title>101 Dothideomycetes genomes: a test case for predicting lifestyles and emergence of pathogens.</title>
        <authorList>
            <person name="Haridas S."/>
            <person name="Albert R."/>
            <person name="Binder M."/>
            <person name="Bloem J."/>
            <person name="Labutti K."/>
            <person name="Salamov A."/>
            <person name="Andreopoulos B."/>
            <person name="Baker S."/>
            <person name="Barry K."/>
            <person name="Bills G."/>
            <person name="Bluhm B."/>
            <person name="Cannon C."/>
            <person name="Castanera R."/>
            <person name="Culley D."/>
            <person name="Daum C."/>
            <person name="Ezra D."/>
            <person name="Gonzalez J."/>
            <person name="Henrissat B."/>
            <person name="Kuo A."/>
            <person name="Liang C."/>
            <person name="Lipzen A."/>
            <person name="Lutzoni F."/>
            <person name="Magnuson J."/>
            <person name="Mondo S."/>
            <person name="Nolan M."/>
            <person name="Ohm R."/>
            <person name="Pangilinan J."/>
            <person name="Park H.-J."/>
            <person name="Ramirez L."/>
            <person name="Alfaro M."/>
            <person name="Sun H."/>
            <person name="Tritt A."/>
            <person name="Yoshinaga Y."/>
            <person name="Zwiers L.-H."/>
            <person name="Turgeon B."/>
            <person name="Goodwin S."/>
            <person name="Spatafora J."/>
            <person name="Crous P."/>
            <person name="Grigoriev I."/>
        </authorList>
    </citation>
    <scope>NUCLEOTIDE SEQUENCE</scope>
    <source>
        <strain evidence="12">CBS 122367</strain>
    </source>
</reference>
<dbReference type="SUPFAM" id="SSF48264">
    <property type="entry name" value="Cytochrome P450"/>
    <property type="match status" value="1"/>
</dbReference>
<dbReference type="Proteomes" id="UP000799291">
    <property type="component" value="Unassembled WGS sequence"/>
</dbReference>
<keyword evidence="10" id="KW-0503">Monooxygenase</keyword>
<proteinExistence type="inferred from homology"/>
<name>A0A6G1IIE5_9PLEO</name>
<evidence type="ECO:0000256" key="10">
    <source>
        <dbReference type="ARBA" id="ARBA00023033"/>
    </source>
</evidence>
<keyword evidence="6" id="KW-0479">Metal-binding</keyword>
<accession>A0A6G1IIE5</accession>
<dbReference type="PANTHER" id="PTHR46206:SF5">
    <property type="entry name" value="P450, PUTATIVE (EUROFUNG)-RELATED"/>
    <property type="match status" value="1"/>
</dbReference>
<dbReference type="PANTHER" id="PTHR46206">
    <property type="entry name" value="CYTOCHROME P450"/>
    <property type="match status" value="1"/>
</dbReference>
<keyword evidence="13" id="KW-1185">Reference proteome</keyword>
<dbReference type="GO" id="GO:0016020">
    <property type="term" value="C:membrane"/>
    <property type="evidence" value="ECO:0007669"/>
    <property type="project" value="UniProtKB-SubCell"/>
</dbReference>
<keyword evidence="8" id="KW-0560">Oxidoreductase</keyword>
<dbReference type="Pfam" id="PF00067">
    <property type="entry name" value="p450"/>
    <property type="match status" value="1"/>
</dbReference>
<evidence type="ECO:0000256" key="1">
    <source>
        <dbReference type="ARBA" id="ARBA00001971"/>
    </source>
</evidence>
<evidence type="ECO:0000256" key="11">
    <source>
        <dbReference type="ARBA" id="ARBA00023136"/>
    </source>
</evidence>
<gene>
    <name evidence="12" type="ORF">K458DRAFT_436136</name>
</gene>
<dbReference type="GO" id="GO:0016705">
    <property type="term" value="F:oxidoreductase activity, acting on paired donors, with incorporation or reduction of molecular oxygen"/>
    <property type="evidence" value="ECO:0007669"/>
    <property type="project" value="InterPro"/>
</dbReference>
<evidence type="ECO:0000256" key="5">
    <source>
        <dbReference type="ARBA" id="ARBA00022692"/>
    </source>
</evidence>
<dbReference type="EMBL" id="MU005615">
    <property type="protein sequence ID" value="KAF2678014.1"/>
    <property type="molecule type" value="Genomic_DNA"/>
</dbReference>
<keyword evidence="5" id="KW-0812">Transmembrane</keyword>
<keyword evidence="9" id="KW-0408">Iron</keyword>
<comment type="similarity">
    <text evidence="3">Belongs to the cytochrome P450 family.</text>
</comment>
<evidence type="ECO:0000313" key="12">
    <source>
        <dbReference type="EMBL" id="KAF2678014.1"/>
    </source>
</evidence>
<dbReference type="GO" id="GO:0020037">
    <property type="term" value="F:heme binding"/>
    <property type="evidence" value="ECO:0007669"/>
    <property type="project" value="InterPro"/>
</dbReference>
<evidence type="ECO:0000256" key="3">
    <source>
        <dbReference type="ARBA" id="ARBA00010617"/>
    </source>
</evidence>
<comment type="cofactor">
    <cofactor evidence="1">
        <name>heme</name>
        <dbReference type="ChEBI" id="CHEBI:30413"/>
    </cofactor>
</comment>
<dbReference type="InterPro" id="IPR036396">
    <property type="entry name" value="Cyt_P450_sf"/>
</dbReference>
<protein>
    <submittedName>
        <fullName evidence="12">Cytochrome P450</fullName>
    </submittedName>
</protein>
<dbReference type="InterPro" id="IPR001128">
    <property type="entry name" value="Cyt_P450"/>
</dbReference>
<evidence type="ECO:0000256" key="7">
    <source>
        <dbReference type="ARBA" id="ARBA00022989"/>
    </source>
</evidence>
<sequence length="197" mass="22940">MDLTLHPEYIPALRSEIESHWTTPSNFDTNALTLVEAFITESARVYSYESSKQTNTTLQLDYFLTTIAANVHRVARRDYTFADGYVVPKGNWAKFNQQAIFNSPMLFPDPDKFNPYRHLESGRKLKDVSMKWPMWGAPGLAWPGRFMVDRFIKVLVAHLLLNYDMKLSQTTGLNISWRESEVPSPRVKLLLRRRERQ</sequence>
<comment type="subcellular location">
    <subcellularLocation>
        <location evidence="2">Membrane</location>
    </subcellularLocation>
</comment>
<dbReference type="OrthoDB" id="1470350at2759"/>
<dbReference type="GO" id="GO:0005506">
    <property type="term" value="F:iron ion binding"/>
    <property type="evidence" value="ECO:0007669"/>
    <property type="project" value="InterPro"/>
</dbReference>
<evidence type="ECO:0000256" key="6">
    <source>
        <dbReference type="ARBA" id="ARBA00022723"/>
    </source>
</evidence>
<evidence type="ECO:0000256" key="2">
    <source>
        <dbReference type="ARBA" id="ARBA00004370"/>
    </source>
</evidence>
<keyword evidence="7" id="KW-1133">Transmembrane helix</keyword>
<dbReference type="GO" id="GO:0004497">
    <property type="term" value="F:monooxygenase activity"/>
    <property type="evidence" value="ECO:0007669"/>
    <property type="project" value="UniProtKB-KW"/>
</dbReference>
<evidence type="ECO:0000256" key="8">
    <source>
        <dbReference type="ARBA" id="ARBA00023002"/>
    </source>
</evidence>